<dbReference type="AlphaFoldDB" id="A0ABD8B6U2"/>
<organism evidence="4 5">
    <name type="scientific">Conchiformibius kuhniae</name>
    <dbReference type="NCBI Taxonomy" id="211502"/>
    <lineage>
        <taxon>Bacteria</taxon>
        <taxon>Pseudomonadati</taxon>
        <taxon>Pseudomonadota</taxon>
        <taxon>Betaproteobacteria</taxon>
        <taxon>Neisseriales</taxon>
        <taxon>Neisseriaceae</taxon>
        <taxon>Conchiformibius</taxon>
    </lineage>
</organism>
<dbReference type="PROSITE" id="PS51257">
    <property type="entry name" value="PROKAR_LIPOPROTEIN"/>
    <property type="match status" value="1"/>
</dbReference>
<dbReference type="PANTHER" id="PTHR30163:SF9">
    <property type="entry name" value="MEMBRANE-BOUND LYTIC MUREIN TRANSGLYCOSYLASE B"/>
    <property type="match status" value="1"/>
</dbReference>
<dbReference type="Gene3D" id="1.10.8.350">
    <property type="entry name" value="Bacterial muramidase"/>
    <property type="match status" value="1"/>
</dbReference>
<proteinExistence type="predicted"/>
<dbReference type="InterPro" id="IPR043426">
    <property type="entry name" value="MltB-like"/>
</dbReference>
<dbReference type="RefSeq" id="WP_027009507.1">
    <property type="nucleotide sequence ID" value="NZ_CP091521.1"/>
</dbReference>
<dbReference type="NCBIfam" id="TIGR02282">
    <property type="entry name" value="MltB"/>
    <property type="match status" value="1"/>
</dbReference>
<dbReference type="Pfam" id="PF13406">
    <property type="entry name" value="SLT_2"/>
    <property type="match status" value="1"/>
</dbReference>
<dbReference type="KEGG" id="ckh:LVJ77_09505"/>
<name>A0ABD8B6U2_9NEIS</name>
<reference evidence="4 5" key="1">
    <citation type="journal article" date="2022" name="Res Sq">
        <title>Evolution of multicellular longitudinally dividing oral cavity symbionts (Neisseriaceae).</title>
        <authorList>
            <person name="Nyongesa S."/>
            <person name="Weber P."/>
            <person name="Bernet E."/>
            <person name="Pullido F."/>
            <person name="Nieckarz M."/>
            <person name="Delaby M."/>
            <person name="Nieves C."/>
            <person name="Viehboeck T."/>
            <person name="Krause N."/>
            <person name="Rivera-Millot A."/>
            <person name="Nakamura A."/>
            <person name="Vischer N."/>
            <person name="VanNieuwenhze M."/>
            <person name="Brun Y."/>
            <person name="Cava F."/>
            <person name="Bulgheresi S."/>
            <person name="Veyrier F."/>
        </authorList>
    </citation>
    <scope>NUCLEOTIDE SEQUENCE [LARGE SCALE GENOMIC DNA]</scope>
    <source>
        <strain evidence="4 5">17694</strain>
    </source>
</reference>
<evidence type="ECO:0000313" key="5">
    <source>
        <dbReference type="Proteomes" id="UP000831534"/>
    </source>
</evidence>
<dbReference type="SUPFAM" id="SSF53955">
    <property type="entry name" value="Lysozyme-like"/>
    <property type="match status" value="1"/>
</dbReference>
<feature type="chain" id="PRO_5044867072" evidence="2">
    <location>
        <begin position="19"/>
        <end position="376"/>
    </location>
</feature>
<keyword evidence="2" id="KW-0732">Signal</keyword>
<protein>
    <submittedName>
        <fullName evidence="4">Lytic murein transglycosylase B</fullName>
    </submittedName>
</protein>
<dbReference type="InterPro" id="IPR011757">
    <property type="entry name" value="Lytic_transglycosylase_MltB"/>
</dbReference>
<gene>
    <name evidence="4" type="primary">mltB</name>
    <name evidence="4" type="ORF">LVJ77_09505</name>
</gene>
<keyword evidence="5" id="KW-1185">Reference proteome</keyword>
<dbReference type="CDD" id="cd13399">
    <property type="entry name" value="Slt35-like"/>
    <property type="match status" value="1"/>
</dbReference>
<dbReference type="Proteomes" id="UP000831534">
    <property type="component" value="Chromosome"/>
</dbReference>
<feature type="active site" evidence="1">
    <location>
        <position position="171"/>
    </location>
</feature>
<dbReference type="Gene3D" id="1.10.530.10">
    <property type="match status" value="1"/>
</dbReference>
<evidence type="ECO:0000256" key="2">
    <source>
        <dbReference type="SAM" id="SignalP"/>
    </source>
</evidence>
<dbReference type="PANTHER" id="PTHR30163">
    <property type="entry name" value="MEMBRANE-BOUND LYTIC MUREIN TRANSGLYCOSYLASE B"/>
    <property type="match status" value="1"/>
</dbReference>
<evidence type="ECO:0000313" key="4">
    <source>
        <dbReference type="EMBL" id="XHH49680.1"/>
    </source>
</evidence>
<dbReference type="EMBL" id="CP091521">
    <property type="protein sequence ID" value="XHH49680.1"/>
    <property type="molecule type" value="Genomic_DNA"/>
</dbReference>
<dbReference type="InterPro" id="IPR031304">
    <property type="entry name" value="SLT_2"/>
</dbReference>
<dbReference type="FunFam" id="1.10.8.350:FF:000001">
    <property type="entry name" value="Lytic murein transglycosylase B"/>
    <property type="match status" value="1"/>
</dbReference>
<accession>A0ABD8B6U2</accession>
<feature type="signal peptide" evidence="2">
    <location>
        <begin position="1"/>
        <end position="18"/>
    </location>
</feature>
<sequence>MKKSILAVALLLLAGCGAEQPSPPPQTSATPAAPAAAQDELMRLAQQHGAPSALAADAPAPFFNAATAGVAATGFPFDANVRGFADYHAARGVPRALLDDFFARASYRGNLIGLMDKPGTSNPWYKFRQGNAAPRIAGARRFYAAHRAVIDRAAQQYGVPPQLIVAIIGIETNYGSNKGNIRVGDALATLGFAYPRRGAFFQKELAEFLKLAQEEGRDPMGFTGSFAGAMGMPQFMPSSYRKWAVDFDGDGRRDIWHSVADTAASVANYMKAHGWQTGGRMMIPVSLNITPQLQALIDEKTALNHTVAQLKQMGVVPLAAVDEREKAVLFRLETAPNRYEYFIGLNNFYTVWQYNHSRMYVAAVREIALGAGAHGL</sequence>
<feature type="domain" description="Transglycosylase SLT" evidence="3">
    <location>
        <begin position="77"/>
        <end position="368"/>
    </location>
</feature>
<evidence type="ECO:0000256" key="1">
    <source>
        <dbReference type="PIRSR" id="PIRSR611757-1"/>
    </source>
</evidence>
<dbReference type="InterPro" id="IPR023346">
    <property type="entry name" value="Lysozyme-like_dom_sf"/>
</dbReference>
<evidence type="ECO:0000259" key="3">
    <source>
        <dbReference type="Pfam" id="PF13406"/>
    </source>
</evidence>